<dbReference type="AlphaFoldDB" id="A0AAP8T908"/>
<dbReference type="InterPro" id="IPR046560">
    <property type="entry name" value="DUF6714"/>
</dbReference>
<evidence type="ECO:0000313" key="2">
    <source>
        <dbReference type="EMBL" id="PNC55990.1"/>
    </source>
</evidence>
<sequence length="128" mass="15075">MDDFFKEVKAAFPIYPIPSFDLVYGYKISSEESYEELILLEGKEWTLIESNYLQNHYTFPFWLSISGLHYYLPAIMIFSWNEYMNKKDIVLVADSAALALEKFNDYSIYTNPQLNILIKWAGTLNFEI</sequence>
<dbReference type="RefSeq" id="WP_022196925.1">
    <property type="nucleotide sequence ID" value="NZ_BAABSF010000009.1"/>
</dbReference>
<dbReference type="EMBL" id="PJKN01000004">
    <property type="protein sequence ID" value="PNC55990.1"/>
    <property type="molecule type" value="Genomic_DNA"/>
</dbReference>
<dbReference type="Proteomes" id="UP000235914">
    <property type="component" value="Unassembled WGS sequence"/>
</dbReference>
<accession>A0AAP8T908</accession>
<keyword evidence="1" id="KW-0472">Membrane</keyword>
<proteinExistence type="predicted"/>
<keyword evidence="1" id="KW-1133">Transmembrane helix</keyword>
<gene>
    <name evidence="2" type="ORF">CXU09_07870</name>
</gene>
<feature type="transmembrane region" description="Helical" evidence="1">
    <location>
        <begin position="59"/>
        <end position="80"/>
    </location>
</feature>
<organism evidence="2 3">
    <name type="scientific">Akkermansia muciniphila</name>
    <dbReference type="NCBI Taxonomy" id="239935"/>
    <lineage>
        <taxon>Bacteria</taxon>
        <taxon>Pseudomonadati</taxon>
        <taxon>Verrucomicrobiota</taxon>
        <taxon>Verrucomicrobiia</taxon>
        <taxon>Verrucomicrobiales</taxon>
        <taxon>Akkermansiaceae</taxon>
        <taxon>Akkermansia</taxon>
    </lineage>
</organism>
<dbReference type="Pfam" id="PF20461">
    <property type="entry name" value="DUF6714"/>
    <property type="match status" value="1"/>
</dbReference>
<keyword evidence="1" id="KW-0812">Transmembrane</keyword>
<evidence type="ECO:0000313" key="3">
    <source>
        <dbReference type="Proteomes" id="UP000235914"/>
    </source>
</evidence>
<comment type="caution">
    <text evidence="2">The sequence shown here is derived from an EMBL/GenBank/DDBJ whole genome shotgun (WGS) entry which is preliminary data.</text>
</comment>
<name>A0AAP8T908_9BACT</name>
<evidence type="ECO:0000256" key="1">
    <source>
        <dbReference type="SAM" id="Phobius"/>
    </source>
</evidence>
<protein>
    <submittedName>
        <fullName evidence="2">Uncharacterized protein</fullName>
    </submittedName>
</protein>
<reference evidence="2 3" key="1">
    <citation type="journal article" date="2017" name="BMC Genomics">
        <title>Genome sequencing of 39 Akkermansia muciniphila isolates reveals its population structure, genomic and functional diverisity, and global distribution in mammalian gut microbiotas.</title>
        <authorList>
            <person name="Guo X."/>
            <person name="Li S."/>
            <person name="Zhang J."/>
            <person name="Wu F."/>
            <person name="Li X."/>
            <person name="Wu D."/>
            <person name="Zhang M."/>
            <person name="Ou Z."/>
            <person name="Jie Z."/>
            <person name="Yan Q."/>
            <person name="Li P."/>
            <person name="Yi J."/>
            <person name="Peng Y."/>
        </authorList>
    </citation>
    <scope>NUCLEOTIDE SEQUENCE [LARGE SCALE GENOMIC DNA]</scope>
    <source>
        <strain evidence="2 3">GP43</strain>
    </source>
</reference>